<evidence type="ECO:0000313" key="2">
    <source>
        <dbReference type="Proteomes" id="UP000295729"/>
    </source>
</evidence>
<dbReference type="RefSeq" id="WP_133560074.1">
    <property type="nucleotide sequence ID" value="NZ_SNZA01000001.1"/>
</dbReference>
<proteinExistence type="predicted"/>
<reference evidence="1 2" key="1">
    <citation type="submission" date="2019-03" db="EMBL/GenBank/DDBJ databases">
        <title>Genomic Encyclopedia of Type Strains, Phase IV (KMG-IV): sequencing the most valuable type-strain genomes for metagenomic binning, comparative biology and taxonomic classification.</title>
        <authorList>
            <person name="Goeker M."/>
        </authorList>
    </citation>
    <scope>NUCLEOTIDE SEQUENCE [LARGE SCALE GENOMIC DNA]</scope>
    <source>
        <strain evidence="1 2">DSM 5604</strain>
    </source>
</reference>
<protein>
    <submittedName>
        <fullName evidence="1">Uncharacterized protein</fullName>
    </submittedName>
</protein>
<gene>
    <name evidence="1" type="ORF">C8D85_0828</name>
</gene>
<sequence length="136" mass="15504">MNELPNQIKNLSYCLTILPVSSRCVENFARRHDLRQVIEKLNKALKKHRSSGYDIEGKKLPIENALLTILDRLNTLKLNQADTQKQCTLLTPLEKNALLDLTQQIIDKMDERESKAQAVLEAMSKTGITLDDLMND</sequence>
<dbReference type="AlphaFoldDB" id="A0A4R6XEJ0"/>
<dbReference type="OrthoDB" id="6106534at2"/>
<comment type="caution">
    <text evidence="1">The sequence shown here is derived from an EMBL/GenBank/DDBJ whole genome shotgun (WGS) entry which is preliminary data.</text>
</comment>
<name>A0A4R6XEJ0_9GAMM</name>
<accession>A0A4R6XEJ0</accession>
<evidence type="ECO:0000313" key="1">
    <source>
        <dbReference type="EMBL" id="TDR15463.1"/>
    </source>
</evidence>
<dbReference type="EMBL" id="SNZA01000001">
    <property type="protein sequence ID" value="TDR15463.1"/>
    <property type="molecule type" value="Genomic_DNA"/>
</dbReference>
<keyword evidence="2" id="KW-1185">Reference proteome</keyword>
<organism evidence="1 2">
    <name type="scientific">Marinomonas communis</name>
    <dbReference type="NCBI Taxonomy" id="28254"/>
    <lineage>
        <taxon>Bacteria</taxon>
        <taxon>Pseudomonadati</taxon>
        <taxon>Pseudomonadota</taxon>
        <taxon>Gammaproteobacteria</taxon>
        <taxon>Oceanospirillales</taxon>
        <taxon>Oceanospirillaceae</taxon>
        <taxon>Marinomonas</taxon>
    </lineage>
</organism>
<dbReference type="Proteomes" id="UP000295729">
    <property type="component" value="Unassembled WGS sequence"/>
</dbReference>